<evidence type="ECO:0000313" key="2">
    <source>
        <dbReference type="EMBL" id="AUF82314.1"/>
    </source>
</evidence>
<organism evidence="2">
    <name type="scientific">Tetraselmis virus 1</name>
    <dbReference type="NCBI Taxonomy" id="2060617"/>
    <lineage>
        <taxon>Viruses</taxon>
        <taxon>Varidnaviria</taxon>
        <taxon>Bamfordvirae</taxon>
        <taxon>Nucleocytoviricota</taxon>
        <taxon>Megaviricetes</taxon>
        <taxon>Imitervirales</taxon>
        <taxon>Allomimiviridae</taxon>
        <taxon>Oceanusvirus</taxon>
        <taxon>Oceanusvirus kaneohense</taxon>
    </lineage>
</organism>
<protein>
    <submittedName>
        <fullName evidence="2">Uncharacterized protein</fullName>
    </submittedName>
</protein>
<feature type="transmembrane region" description="Helical" evidence="1">
    <location>
        <begin position="6"/>
        <end position="26"/>
    </location>
</feature>
<keyword evidence="1" id="KW-0472">Membrane</keyword>
<keyword evidence="3" id="KW-1185">Reference proteome</keyword>
<dbReference type="Proteomes" id="UP000244773">
    <property type="component" value="Segment"/>
</dbReference>
<dbReference type="PROSITE" id="PS51257">
    <property type="entry name" value="PROKAR_LIPOPROTEIN"/>
    <property type="match status" value="1"/>
</dbReference>
<evidence type="ECO:0000256" key="1">
    <source>
        <dbReference type="SAM" id="Phobius"/>
    </source>
</evidence>
<keyword evidence="1" id="KW-1133">Transmembrane helix</keyword>
<name>A0A2P0VN39_9VIRU</name>
<proteinExistence type="predicted"/>
<gene>
    <name evidence="2" type="ORF">TetV_222</name>
</gene>
<dbReference type="EMBL" id="KY322437">
    <property type="protein sequence ID" value="AUF82314.1"/>
    <property type="molecule type" value="Genomic_DNA"/>
</dbReference>
<reference evidence="2" key="1">
    <citation type="journal article" date="2018" name="Virology">
        <title>A giant virus infecting green algae encodes key fermentation genes.</title>
        <authorList>
            <person name="Schvarcz C.R."/>
            <person name="Steward G.F."/>
        </authorList>
    </citation>
    <scope>NUCLEOTIDE SEQUENCE [LARGE SCALE GENOMIC DNA]</scope>
</reference>
<evidence type="ECO:0000313" key="3">
    <source>
        <dbReference type="Proteomes" id="UP000244773"/>
    </source>
</evidence>
<accession>A0A2P0VN39</accession>
<keyword evidence="1" id="KW-0812">Transmembrane</keyword>
<sequence length="210" mass="24074">MRDLSNWILLVICMLLFGGCIIYSTLVSREVKNKKLSWRPPLKTSDHTYLLRVYDVIPKGKETMQLHEMVGYRDSIVPLVIKNSLESESLLLLLKTANVVTCMISGNCYRISVAPPVSDNFQHLYTDDTKEEFQTTKQKINKMIKETNESLKQIGYGDVIWIMKESSDLHSVPFSTPFKNHPPMRAISDATAFNKFKLAIFDYTNNTRCA</sequence>